<feature type="signal peptide" evidence="1">
    <location>
        <begin position="1"/>
        <end position="23"/>
    </location>
</feature>
<keyword evidence="1" id="KW-0732">Signal</keyword>
<dbReference type="STRING" id="1628148.BI198_13060"/>
<dbReference type="RefSeq" id="WP_070049955.1">
    <property type="nucleotide sequence ID" value="NZ_CBCSDO010000009.1"/>
</dbReference>
<dbReference type="OrthoDB" id="6192994at2"/>
<feature type="chain" id="PRO_5009200583" evidence="1">
    <location>
        <begin position="24"/>
        <end position="355"/>
    </location>
</feature>
<name>A0A1E7Q8H8_9GAMM</name>
<dbReference type="PANTHER" id="PTHR45632">
    <property type="entry name" value="LD33804P"/>
    <property type="match status" value="1"/>
</dbReference>
<dbReference type="AlphaFoldDB" id="A0A1E7Q8H8"/>
<dbReference type="EMBL" id="MKEK01000001">
    <property type="protein sequence ID" value="OEY70401.1"/>
    <property type="molecule type" value="Genomic_DNA"/>
</dbReference>
<reference evidence="3" key="1">
    <citation type="submission" date="2016-09" db="EMBL/GenBank/DDBJ databases">
        <authorList>
            <person name="Wan X."/>
            <person name="Hou S."/>
        </authorList>
    </citation>
    <scope>NUCLEOTIDE SEQUENCE [LARGE SCALE GENOMIC DNA]</scope>
    <source>
        <strain evidence="3">KH87</strain>
    </source>
</reference>
<dbReference type="Gene3D" id="2.120.10.80">
    <property type="entry name" value="Kelch-type beta propeller"/>
    <property type="match status" value="2"/>
</dbReference>
<evidence type="ECO:0000313" key="3">
    <source>
        <dbReference type="Proteomes" id="UP000242258"/>
    </source>
</evidence>
<dbReference type="Proteomes" id="UP000242258">
    <property type="component" value="Unassembled WGS sequence"/>
</dbReference>
<keyword evidence="3" id="KW-1185">Reference proteome</keyword>
<proteinExistence type="predicted"/>
<accession>A0A1E7Q8H8</accession>
<comment type="caution">
    <text evidence="2">The sequence shown here is derived from an EMBL/GenBank/DDBJ whole genome shotgun (WGS) entry which is preliminary data.</text>
</comment>
<sequence>MLLRSIRYLSVTLIALVSSASFAQTIPDLPEPVTSNSVASVTLRGKTYIVSMLGLAPGKQFSDMHNHVWMHTLGDFNWQQLPAVPSKQNLNGRVAASATALNNNFFIFGGYTVNADGSVQTSEDSYRLDPVTKRYTKLNDIPVPIGDNVALTYQNRYIYLASGWSDYGNVNLVQIFDNYTQRWSQATPLPGKGVFGLSGAMVDNKMLLCDGVTIDYFTDKPRQLRAEAACYLGVVGNNANSIDWRVIPHPTGKARFRMAAIATEVAGQKVIAFIGGSTTAHRYNGIGYNQQPAEPSSEVWLYSIAEQKWLSAENSTAIMDLNSLVDINGSIYSVGGMQAEQQVSNKLIKHQIKLK</sequence>
<evidence type="ECO:0000313" key="2">
    <source>
        <dbReference type="EMBL" id="OEY70401.1"/>
    </source>
</evidence>
<dbReference type="InterPro" id="IPR015915">
    <property type="entry name" value="Kelch-typ_b-propeller"/>
</dbReference>
<evidence type="ECO:0000256" key="1">
    <source>
        <dbReference type="SAM" id="SignalP"/>
    </source>
</evidence>
<gene>
    <name evidence="2" type="ORF">BI198_13060</name>
</gene>
<organism evidence="2 3">
    <name type="scientific">Rheinheimera salexigens</name>
    <dbReference type="NCBI Taxonomy" id="1628148"/>
    <lineage>
        <taxon>Bacteria</taxon>
        <taxon>Pseudomonadati</taxon>
        <taxon>Pseudomonadota</taxon>
        <taxon>Gammaproteobacteria</taxon>
        <taxon>Chromatiales</taxon>
        <taxon>Chromatiaceae</taxon>
        <taxon>Rheinheimera</taxon>
    </lineage>
</organism>
<dbReference type="SUPFAM" id="SSF117281">
    <property type="entry name" value="Kelch motif"/>
    <property type="match status" value="1"/>
</dbReference>
<protein>
    <submittedName>
        <fullName evidence="2">Galactose oxidase</fullName>
    </submittedName>
</protein>